<accession>K6X3M3</accession>
<name>K6X3M3_9ALTE</name>
<evidence type="ECO:0000313" key="2">
    <source>
        <dbReference type="EMBL" id="GAC15244.1"/>
    </source>
</evidence>
<comment type="caution">
    <text evidence="2">The sequence shown here is derived from an EMBL/GenBank/DDBJ whole genome shotgun (WGS) entry which is preliminary data.</text>
</comment>
<dbReference type="Pfam" id="PF11286">
    <property type="entry name" value="DUF3087"/>
    <property type="match status" value="1"/>
</dbReference>
<protein>
    <recommendedName>
        <fullName evidence="4">DUF3087 domain-containing protein</fullName>
    </recommendedName>
</protein>
<gene>
    <name evidence="2" type="ORF">GLIP_2619</name>
</gene>
<dbReference type="EMBL" id="BAEN01000049">
    <property type="protein sequence ID" value="GAC15244.1"/>
    <property type="molecule type" value="Genomic_DNA"/>
</dbReference>
<sequence length="168" mass="19337">MQLEEINKARYRKCLNRVIVACIIVLVVGSLSISQLLIMLFPNESGSHFFWNLLGVVLTCICIGWVLNKYRTHQAMTEVVYVWELKQTLNRINRKMPKLKAAANEGNIDALQTIHFCYAGSRQLWQLDDNTITMDELAIQQAELDSLAKQFNVELNSKDFKEEVLAQF</sequence>
<evidence type="ECO:0000313" key="3">
    <source>
        <dbReference type="Proteomes" id="UP000006334"/>
    </source>
</evidence>
<feature type="transmembrane region" description="Helical" evidence="1">
    <location>
        <begin position="18"/>
        <end position="42"/>
    </location>
</feature>
<keyword evidence="1" id="KW-0472">Membrane</keyword>
<organism evidence="2 3">
    <name type="scientific">Aliiglaciecola lipolytica E3</name>
    <dbReference type="NCBI Taxonomy" id="1127673"/>
    <lineage>
        <taxon>Bacteria</taxon>
        <taxon>Pseudomonadati</taxon>
        <taxon>Pseudomonadota</taxon>
        <taxon>Gammaproteobacteria</taxon>
        <taxon>Alteromonadales</taxon>
        <taxon>Alteromonadaceae</taxon>
        <taxon>Aliiglaciecola</taxon>
    </lineage>
</organism>
<keyword evidence="3" id="KW-1185">Reference proteome</keyword>
<dbReference type="InterPro" id="IPR021438">
    <property type="entry name" value="DUF3087"/>
</dbReference>
<keyword evidence="1" id="KW-0812">Transmembrane</keyword>
<evidence type="ECO:0008006" key="4">
    <source>
        <dbReference type="Google" id="ProtNLM"/>
    </source>
</evidence>
<feature type="transmembrane region" description="Helical" evidence="1">
    <location>
        <begin position="48"/>
        <end position="67"/>
    </location>
</feature>
<dbReference type="OrthoDB" id="6118114at2"/>
<dbReference type="Proteomes" id="UP000006334">
    <property type="component" value="Unassembled WGS sequence"/>
</dbReference>
<dbReference type="STRING" id="1127673.GLIP_2619"/>
<dbReference type="AlphaFoldDB" id="K6X3M3"/>
<evidence type="ECO:0000256" key="1">
    <source>
        <dbReference type="SAM" id="Phobius"/>
    </source>
</evidence>
<dbReference type="eggNOG" id="ENOG502ZZ0F">
    <property type="taxonomic scope" value="Bacteria"/>
</dbReference>
<dbReference type="RefSeq" id="WP_008845049.1">
    <property type="nucleotide sequence ID" value="NZ_BAEN01000049.1"/>
</dbReference>
<keyword evidence="1" id="KW-1133">Transmembrane helix</keyword>
<reference evidence="2 3" key="1">
    <citation type="journal article" date="2017" name="Antonie Van Leeuwenhoek">
        <title>Rhizobium rhizosphaerae sp. nov., a novel species isolated from rice rhizosphere.</title>
        <authorList>
            <person name="Zhao J.J."/>
            <person name="Zhang J."/>
            <person name="Zhang R.J."/>
            <person name="Zhang C.W."/>
            <person name="Yin H.Q."/>
            <person name="Zhang X.X."/>
        </authorList>
    </citation>
    <scope>NUCLEOTIDE SEQUENCE [LARGE SCALE GENOMIC DNA]</scope>
    <source>
        <strain evidence="2 3">E3</strain>
    </source>
</reference>
<proteinExistence type="predicted"/>